<feature type="domain" description="BRCT" evidence="1">
    <location>
        <begin position="27"/>
        <end position="83"/>
    </location>
</feature>
<dbReference type="InterPro" id="IPR036420">
    <property type="entry name" value="BRCT_dom_sf"/>
</dbReference>
<dbReference type="EMBL" id="BK032746">
    <property type="protein sequence ID" value="DAF58060.1"/>
    <property type="molecule type" value="Genomic_DNA"/>
</dbReference>
<reference evidence="2" key="1">
    <citation type="journal article" date="2021" name="Proc. Natl. Acad. Sci. U.S.A.">
        <title>A Catalog of Tens of Thousands of Viruses from Human Metagenomes Reveals Hidden Associations with Chronic Diseases.</title>
        <authorList>
            <person name="Tisza M.J."/>
            <person name="Buck C.B."/>
        </authorList>
    </citation>
    <scope>NUCLEOTIDE SEQUENCE</scope>
    <source>
        <strain evidence="2">CtyaR3</strain>
    </source>
</reference>
<proteinExistence type="predicted"/>
<organism evidence="2">
    <name type="scientific">Caudovirales sp. ctyaR3</name>
    <dbReference type="NCBI Taxonomy" id="2827640"/>
    <lineage>
        <taxon>Viruses</taxon>
        <taxon>Duplodnaviria</taxon>
        <taxon>Heunggongvirae</taxon>
        <taxon>Uroviricota</taxon>
        <taxon>Caudoviricetes</taxon>
    </lineage>
</organism>
<dbReference type="Pfam" id="PF00533">
    <property type="entry name" value="BRCT"/>
    <property type="match status" value="1"/>
</dbReference>
<name>A0A8S5T3Y9_9CAUD</name>
<dbReference type="Gene3D" id="3.40.50.10190">
    <property type="entry name" value="BRCT domain"/>
    <property type="match status" value="1"/>
</dbReference>
<dbReference type="InterPro" id="IPR001357">
    <property type="entry name" value="BRCT_dom"/>
</dbReference>
<protein>
    <recommendedName>
        <fullName evidence="1">BRCT domain-containing protein</fullName>
    </recommendedName>
</protein>
<evidence type="ECO:0000259" key="1">
    <source>
        <dbReference type="Pfam" id="PF00533"/>
    </source>
</evidence>
<sequence>MNLKEIASRLQEFKSACVTGNPVMLRNRTDFLDIFSAYGLTADASVSKKTGLLIVCSDPAQKKIDRADALNIPIISEQQWYELMPELEAVGMWNGKQILFADNDGIYRVEVDGES</sequence>
<dbReference type="SUPFAM" id="SSF52113">
    <property type="entry name" value="BRCT domain"/>
    <property type="match status" value="1"/>
</dbReference>
<evidence type="ECO:0000313" key="2">
    <source>
        <dbReference type="EMBL" id="DAF58060.1"/>
    </source>
</evidence>
<accession>A0A8S5T3Y9</accession>